<dbReference type="EMBL" id="LAZR01014353">
    <property type="protein sequence ID" value="KKM17866.1"/>
    <property type="molecule type" value="Genomic_DNA"/>
</dbReference>
<sequence>MGLFNRSKNKTPDLESQKLRIQLQRSELENRKLSLINRMVDNISAKMSAFRSFPDELYNSGIKQGKNAGILLHSNDMARRHSRIAHNISPVAQAITTSVNTLVVGKGLDLEAQPIWRLIPAFGILKDEGSLKQRSEWMKTAESKYMLWAKRKTVSYDEMMNRHQQEQEIFKRLLIDGEYFEVYRYSANTKRNPMTIQLIRAEDVQTPSGSSIIQGNTEEFGIEYNVKGVAVAYHIMDHLKNHTVRVLKKGPRSGRIFVNHVKLGSNRRGVGIIAPMVTELMKLGDYEVLELQAAIVNALYAVWVESPEGEDPVKTVNVGIGDDTQSATTVSSERWIKDQKEINYTEGGLVIDALPGGYKIQSHDTKRPNVNFGEFQSQVKQNLHASVGMPISVIDKVLKNNYSASRGEFILAWFEVTKYRANQSTTNDLVYRMWLWGEIQNDKILAPGFFDDEEVQDAWVNAKWVGNQRPDIDPLRSVKANTEEQDRAYKTGKQITTERGGGDYDENLERVKDELKKVAENKAPFEAAETNLVE</sequence>
<gene>
    <name evidence="2" type="ORF">LCGC14_1671460</name>
</gene>
<evidence type="ECO:0000256" key="1">
    <source>
        <dbReference type="SAM" id="MobiDB-lite"/>
    </source>
</evidence>
<proteinExistence type="predicted"/>
<dbReference type="Pfam" id="PF05136">
    <property type="entry name" value="Phage_portal_2"/>
    <property type="match status" value="1"/>
</dbReference>
<feature type="region of interest" description="Disordered" evidence="1">
    <location>
        <begin position="482"/>
        <end position="507"/>
    </location>
</feature>
<dbReference type="InterPro" id="IPR006429">
    <property type="entry name" value="Phage_lambda_portal"/>
</dbReference>
<dbReference type="GO" id="GO:0005198">
    <property type="term" value="F:structural molecule activity"/>
    <property type="evidence" value="ECO:0007669"/>
    <property type="project" value="InterPro"/>
</dbReference>
<dbReference type="AlphaFoldDB" id="A0A0F9HR86"/>
<evidence type="ECO:0000313" key="2">
    <source>
        <dbReference type="EMBL" id="KKM17866.1"/>
    </source>
</evidence>
<organism evidence="2">
    <name type="scientific">marine sediment metagenome</name>
    <dbReference type="NCBI Taxonomy" id="412755"/>
    <lineage>
        <taxon>unclassified sequences</taxon>
        <taxon>metagenomes</taxon>
        <taxon>ecological metagenomes</taxon>
    </lineage>
</organism>
<dbReference type="GO" id="GO:0019068">
    <property type="term" value="P:virion assembly"/>
    <property type="evidence" value="ECO:0007669"/>
    <property type="project" value="InterPro"/>
</dbReference>
<name>A0A0F9HR86_9ZZZZ</name>
<reference evidence="2" key="1">
    <citation type="journal article" date="2015" name="Nature">
        <title>Complex archaea that bridge the gap between prokaryotes and eukaryotes.</title>
        <authorList>
            <person name="Spang A."/>
            <person name="Saw J.H."/>
            <person name="Jorgensen S.L."/>
            <person name="Zaremba-Niedzwiedzka K."/>
            <person name="Martijn J."/>
            <person name="Lind A.E."/>
            <person name="van Eijk R."/>
            <person name="Schleper C."/>
            <person name="Guy L."/>
            <person name="Ettema T.J."/>
        </authorList>
    </citation>
    <scope>NUCLEOTIDE SEQUENCE</scope>
</reference>
<accession>A0A0F9HR86</accession>
<protein>
    <recommendedName>
        <fullName evidence="3">Phage portal protein</fullName>
    </recommendedName>
</protein>
<evidence type="ECO:0008006" key="3">
    <source>
        <dbReference type="Google" id="ProtNLM"/>
    </source>
</evidence>
<comment type="caution">
    <text evidence="2">The sequence shown here is derived from an EMBL/GenBank/DDBJ whole genome shotgun (WGS) entry which is preliminary data.</text>
</comment>